<dbReference type="SUPFAM" id="SSF53822">
    <property type="entry name" value="Periplasmic binding protein-like I"/>
    <property type="match status" value="1"/>
</dbReference>
<evidence type="ECO:0000256" key="3">
    <source>
        <dbReference type="ARBA" id="ARBA00023163"/>
    </source>
</evidence>
<keyword evidence="3" id="KW-0804">Transcription</keyword>
<keyword evidence="2 6" id="KW-0238">DNA-binding</keyword>
<evidence type="ECO:0000259" key="5">
    <source>
        <dbReference type="PROSITE" id="PS50932"/>
    </source>
</evidence>
<dbReference type="EMBL" id="SNWQ01000009">
    <property type="protein sequence ID" value="TDO47123.1"/>
    <property type="molecule type" value="Genomic_DNA"/>
</dbReference>
<name>A0A4R6KDP9_9ACTN</name>
<dbReference type="RefSeq" id="WP_202869634.1">
    <property type="nucleotide sequence ID" value="NZ_SNWQ01000009.1"/>
</dbReference>
<dbReference type="PANTHER" id="PTHR30146">
    <property type="entry name" value="LACI-RELATED TRANSCRIPTIONAL REPRESSOR"/>
    <property type="match status" value="1"/>
</dbReference>
<dbReference type="Gene3D" id="1.10.260.40">
    <property type="entry name" value="lambda repressor-like DNA-binding domains"/>
    <property type="match status" value="1"/>
</dbReference>
<evidence type="ECO:0000313" key="6">
    <source>
        <dbReference type="EMBL" id="TDO47123.1"/>
    </source>
</evidence>
<organism evidence="6 7">
    <name type="scientific">Kribbella caucasensis</name>
    <dbReference type="NCBI Taxonomy" id="2512215"/>
    <lineage>
        <taxon>Bacteria</taxon>
        <taxon>Bacillati</taxon>
        <taxon>Actinomycetota</taxon>
        <taxon>Actinomycetes</taxon>
        <taxon>Propionibacteriales</taxon>
        <taxon>Kribbellaceae</taxon>
        <taxon>Kribbella</taxon>
    </lineage>
</organism>
<dbReference type="InterPro" id="IPR028082">
    <property type="entry name" value="Peripla_BP_I"/>
</dbReference>
<dbReference type="SMART" id="SM00354">
    <property type="entry name" value="HTH_LACI"/>
    <property type="match status" value="1"/>
</dbReference>
<proteinExistence type="predicted"/>
<dbReference type="GO" id="GO:0000976">
    <property type="term" value="F:transcription cis-regulatory region binding"/>
    <property type="evidence" value="ECO:0007669"/>
    <property type="project" value="TreeGrafter"/>
</dbReference>
<reference evidence="6 7" key="1">
    <citation type="submission" date="2019-03" db="EMBL/GenBank/DDBJ databases">
        <title>Genomic Encyclopedia of Type Strains, Phase III (KMG-III): the genomes of soil and plant-associated and newly described type strains.</title>
        <authorList>
            <person name="Whitman W."/>
        </authorList>
    </citation>
    <scope>NUCLEOTIDE SEQUENCE [LARGE SCALE GENOMIC DNA]</scope>
    <source>
        <strain evidence="6 7">VKM Ac-2527</strain>
    </source>
</reference>
<evidence type="ECO:0000256" key="4">
    <source>
        <dbReference type="SAM" id="MobiDB-lite"/>
    </source>
</evidence>
<feature type="domain" description="HTH lacI-type" evidence="5">
    <location>
        <begin position="12"/>
        <end position="66"/>
    </location>
</feature>
<feature type="compositionally biased region" description="Basic and acidic residues" evidence="4">
    <location>
        <begin position="321"/>
        <end position="330"/>
    </location>
</feature>
<dbReference type="SUPFAM" id="SSF47413">
    <property type="entry name" value="lambda repressor-like DNA-binding domains"/>
    <property type="match status" value="1"/>
</dbReference>
<dbReference type="InterPro" id="IPR046335">
    <property type="entry name" value="LacI/GalR-like_sensor"/>
</dbReference>
<sequence length="353" mass="38364">MSSDAAETPRPPTMADVAAHLGVSRQLVSIVLRDQPGASDETRRRVREAARELGFSPHGGARSLRRARSKDLGVIFAPAHSTEPEIVEAIYPAAAARGYDVVLSAETATRSTEQAVEELLGHRCAALIVIGSDLKHAGLKAVAERSLVPLVDVGYGRRNQFYDVVRSSGDKGIEELVEYLVELGHRQIAYVDPASMPPGSLRRRGYERAVKRLDLQSDIVSVPGDYTEASYFDEVGTAAGRTLLARRRLPTAVIAPNDDTAVGLLHTLIRIGVRVPEDVSVAGFDDAPIARLSSVDLTSVRQDPELMGVSAVEAAVRRIEKREERPRETVVETSLVVRSSTAAPSRRQRPSRR</sequence>
<dbReference type="PANTHER" id="PTHR30146:SF153">
    <property type="entry name" value="LACTOSE OPERON REPRESSOR"/>
    <property type="match status" value="1"/>
</dbReference>
<dbReference type="PROSITE" id="PS50932">
    <property type="entry name" value="HTH_LACI_2"/>
    <property type="match status" value="1"/>
</dbReference>
<dbReference type="InterPro" id="IPR000843">
    <property type="entry name" value="HTH_LacI"/>
</dbReference>
<feature type="region of interest" description="Disordered" evidence="4">
    <location>
        <begin position="321"/>
        <end position="353"/>
    </location>
</feature>
<dbReference type="CDD" id="cd06267">
    <property type="entry name" value="PBP1_LacI_sugar_binding-like"/>
    <property type="match status" value="1"/>
</dbReference>
<dbReference type="Pfam" id="PF13377">
    <property type="entry name" value="Peripla_BP_3"/>
    <property type="match status" value="1"/>
</dbReference>
<protein>
    <submittedName>
        <fullName evidence="6">DNA-binding LacI/PurR family transcriptional regulator</fullName>
    </submittedName>
</protein>
<dbReference type="Proteomes" id="UP000295388">
    <property type="component" value="Unassembled WGS sequence"/>
</dbReference>
<keyword evidence="1" id="KW-0805">Transcription regulation</keyword>
<evidence type="ECO:0000256" key="2">
    <source>
        <dbReference type="ARBA" id="ARBA00023125"/>
    </source>
</evidence>
<gene>
    <name evidence="6" type="ORF">EV643_10913</name>
</gene>
<evidence type="ECO:0000256" key="1">
    <source>
        <dbReference type="ARBA" id="ARBA00023015"/>
    </source>
</evidence>
<dbReference type="GO" id="GO:0003700">
    <property type="term" value="F:DNA-binding transcription factor activity"/>
    <property type="evidence" value="ECO:0007669"/>
    <property type="project" value="TreeGrafter"/>
</dbReference>
<keyword evidence="7" id="KW-1185">Reference proteome</keyword>
<comment type="caution">
    <text evidence="6">The sequence shown here is derived from an EMBL/GenBank/DDBJ whole genome shotgun (WGS) entry which is preliminary data.</text>
</comment>
<dbReference type="Gene3D" id="3.40.50.2300">
    <property type="match status" value="2"/>
</dbReference>
<dbReference type="Pfam" id="PF00356">
    <property type="entry name" value="LacI"/>
    <property type="match status" value="1"/>
</dbReference>
<dbReference type="AlphaFoldDB" id="A0A4R6KDP9"/>
<evidence type="ECO:0000313" key="7">
    <source>
        <dbReference type="Proteomes" id="UP000295388"/>
    </source>
</evidence>
<accession>A0A4R6KDP9</accession>
<dbReference type="InterPro" id="IPR010982">
    <property type="entry name" value="Lambda_DNA-bd_dom_sf"/>
</dbReference>